<dbReference type="Ensembl" id="ENSSSCT00030062735.1">
    <property type="protein sequence ID" value="ENSSSCP00030028682.1"/>
    <property type="gene ID" value="ENSSSCG00030044981.1"/>
</dbReference>
<evidence type="ECO:0000313" key="2">
    <source>
        <dbReference type="Proteomes" id="UP000694722"/>
    </source>
</evidence>
<dbReference type="AlphaFoldDB" id="A0A8D1EC82"/>
<name>A0A8D1EC82_PIG</name>
<organism evidence="1 2">
    <name type="scientific">Sus scrofa</name>
    <name type="common">Pig</name>
    <dbReference type="NCBI Taxonomy" id="9823"/>
    <lineage>
        <taxon>Eukaryota</taxon>
        <taxon>Metazoa</taxon>
        <taxon>Chordata</taxon>
        <taxon>Craniata</taxon>
        <taxon>Vertebrata</taxon>
        <taxon>Euteleostomi</taxon>
        <taxon>Mammalia</taxon>
        <taxon>Eutheria</taxon>
        <taxon>Laurasiatheria</taxon>
        <taxon>Artiodactyla</taxon>
        <taxon>Suina</taxon>
        <taxon>Suidae</taxon>
        <taxon>Sus</taxon>
    </lineage>
</organism>
<sequence>MSTPQLASSFSVECAAGPLAIFFIREHDKNIIMNIFTTILFLGAFHDHHMPELYTTKFSVKIQMLKISFIGI</sequence>
<dbReference type="Proteomes" id="UP000694728">
    <property type="component" value="Unplaced"/>
</dbReference>
<dbReference type="Proteomes" id="UP000694720">
    <property type="component" value="Unplaced"/>
</dbReference>
<evidence type="ECO:0000313" key="1">
    <source>
        <dbReference type="Ensembl" id="ENSSSCP00040020634.1"/>
    </source>
</evidence>
<dbReference type="Ensembl" id="ENSSSCT00055051500.1">
    <property type="protein sequence ID" value="ENSSSCP00055041163.1"/>
    <property type="gene ID" value="ENSSSCG00055026091.1"/>
</dbReference>
<dbReference type="Proteomes" id="UP000694726">
    <property type="component" value="Unplaced"/>
</dbReference>
<dbReference type="Proteomes" id="UP000694570">
    <property type="component" value="Unplaced"/>
</dbReference>
<proteinExistence type="predicted"/>
<dbReference type="Ensembl" id="ENSSSCT00045011222.1">
    <property type="protein sequence ID" value="ENSSSCP00045007631.1"/>
    <property type="gene ID" value="ENSSSCG00045006764.1"/>
</dbReference>
<protein>
    <submittedName>
        <fullName evidence="1">Uncharacterized protein</fullName>
    </submittedName>
</protein>
<accession>A0A8D1EC82</accession>
<dbReference type="Proteomes" id="UP000694571">
    <property type="component" value="Unplaced"/>
</dbReference>
<dbReference type="Ensembl" id="ENSSSCT00015090326.1">
    <property type="protein sequence ID" value="ENSSSCP00015036929.1"/>
    <property type="gene ID" value="ENSSSCG00015067436.1"/>
</dbReference>
<dbReference type="Proteomes" id="UP000694725">
    <property type="component" value="Unplaced"/>
</dbReference>
<dbReference type="Proteomes" id="UP000694724">
    <property type="component" value="Unplaced"/>
</dbReference>
<dbReference type="Ensembl" id="ENSSSCT00035058125.1">
    <property type="protein sequence ID" value="ENSSSCP00035023369.1"/>
    <property type="gene ID" value="ENSSSCG00035043743.1"/>
</dbReference>
<dbReference type="Proteomes" id="UP000694722">
    <property type="component" value="Unplaced"/>
</dbReference>
<dbReference type="Ensembl" id="ENSSSCT00040049661.1">
    <property type="protein sequence ID" value="ENSSSCP00040020634.1"/>
    <property type="gene ID" value="ENSSSCG00040037104.1"/>
</dbReference>
<dbReference type="Ensembl" id="ENSSSCT00050029427.1">
    <property type="protein sequence ID" value="ENSSSCP00050012202.1"/>
    <property type="gene ID" value="ENSSSCG00050021834.1"/>
</dbReference>
<reference evidence="1" key="1">
    <citation type="submission" date="2025-05" db="UniProtKB">
        <authorList>
            <consortium name="Ensembl"/>
        </authorList>
    </citation>
    <scope>IDENTIFICATION</scope>
</reference>
<dbReference type="Ensembl" id="ENSSSCT00065019757.1">
    <property type="protein sequence ID" value="ENSSSCP00065008063.1"/>
    <property type="gene ID" value="ENSSSCG00065014856.1"/>
</dbReference>